<accession>A0A225UUK3</accession>
<sequence length="297" mass="33649">MGRGAPISDEERGRMKGLYEAEMGVRNIARRLERSPNGVSYVLRAPEKTKKKRGRPRSLTDSQVRQVVRAAATENYSAAELKATYGLSCSVGTVQRLLSRVDYLVYSKMDRTLHLTKEHMLARLEFAQRLSTAAQKEVVWPMIIFSDEKNGYKHFGDTCVARIAATRRAKMREGRSFGSKGKSELVVLEGRQNSGHYIYNVSEHCSRLLTSTSDNASIHSSNETRMFFHEIGVQLLDWPARSPNLNPIENYNSVPELTAAVMKAWNSAKMNELQDLLDTMPARCFEVARKNNDKTHY</sequence>
<dbReference type="InterPro" id="IPR009057">
    <property type="entry name" value="Homeodomain-like_sf"/>
</dbReference>
<dbReference type="InterPro" id="IPR036397">
    <property type="entry name" value="RNaseH_sf"/>
</dbReference>
<dbReference type="SUPFAM" id="SSF46689">
    <property type="entry name" value="Homeodomain-like"/>
    <property type="match status" value="1"/>
</dbReference>
<dbReference type="AlphaFoldDB" id="A0A225UUK3"/>
<dbReference type="InterPro" id="IPR025246">
    <property type="entry name" value="IS30-like_HTH"/>
</dbReference>
<gene>
    <name evidence="2" type="ORF">PHMEG_00033974</name>
</gene>
<dbReference type="Gene3D" id="1.10.10.60">
    <property type="entry name" value="Homeodomain-like"/>
    <property type="match status" value="1"/>
</dbReference>
<organism evidence="2 3">
    <name type="scientific">Phytophthora megakarya</name>
    <dbReference type="NCBI Taxonomy" id="4795"/>
    <lineage>
        <taxon>Eukaryota</taxon>
        <taxon>Sar</taxon>
        <taxon>Stramenopiles</taxon>
        <taxon>Oomycota</taxon>
        <taxon>Peronosporomycetes</taxon>
        <taxon>Peronosporales</taxon>
        <taxon>Peronosporaceae</taxon>
        <taxon>Phytophthora</taxon>
    </lineage>
</organism>
<proteinExistence type="predicted"/>
<dbReference type="OrthoDB" id="167139at2759"/>
<dbReference type="Gene3D" id="3.30.420.10">
    <property type="entry name" value="Ribonuclease H-like superfamily/Ribonuclease H"/>
    <property type="match status" value="1"/>
</dbReference>
<evidence type="ECO:0000313" key="2">
    <source>
        <dbReference type="EMBL" id="OWY95899.1"/>
    </source>
</evidence>
<feature type="domain" description="Transposase IS30-like HTH" evidence="1">
    <location>
        <begin position="7"/>
        <end position="44"/>
    </location>
</feature>
<name>A0A225UUK3_9STRA</name>
<comment type="caution">
    <text evidence="2">The sequence shown here is derived from an EMBL/GenBank/DDBJ whole genome shotgun (WGS) entry which is preliminary data.</text>
</comment>
<protein>
    <submittedName>
        <fullName evidence="2">Transposase</fullName>
    </submittedName>
</protein>
<dbReference type="STRING" id="4795.A0A225UUK3"/>
<evidence type="ECO:0000259" key="1">
    <source>
        <dbReference type="Pfam" id="PF13936"/>
    </source>
</evidence>
<dbReference type="Proteomes" id="UP000198211">
    <property type="component" value="Unassembled WGS sequence"/>
</dbReference>
<reference evidence="3" key="1">
    <citation type="submission" date="2017-03" db="EMBL/GenBank/DDBJ databases">
        <title>Phytopthora megakarya and P. palmivora, two closely related causual agents of cacao black pod achieved similar genome size and gene model numbers by different mechanisms.</title>
        <authorList>
            <person name="Ali S."/>
            <person name="Shao J."/>
            <person name="Larry D.J."/>
            <person name="Kronmiller B."/>
            <person name="Shen D."/>
            <person name="Strem M.D."/>
            <person name="Melnick R.L."/>
            <person name="Guiltinan M.J."/>
            <person name="Tyler B.M."/>
            <person name="Meinhardt L.W."/>
            <person name="Bailey B.A."/>
        </authorList>
    </citation>
    <scope>NUCLEOTIDE SEQUENCE [LARGE SCALE GENOMIC DNA]</scope>
    <source>
        <strain evidence="3">zdho120</strain>
    </source>
</reference>
<dbReference type="Pfam" id="PF13936">
    <property type="entry name" value="HTH_38"/>
    <property type="match status" value="1"/>
</dbReference>
<dbReference type="EMBL" id="NBNE01012355">
    <property type="protein sequence ID" value="OWY95899.1"/>
    <property type="molecule type" value="Genomic_DNA"/>
</dbReference>
<evidence type="ECO:0000313" key="3">
    <source>
        <dbReference type="Proteomes" id="UP000198211"/>
    </source>
</evidence>
<keyword evidence="3" id="KW-1185">Reference proteome</keyword>
<dbReference type="GO" id="GO:0003676">
    <property type="term" value="F:nucleic acid binding"/>
    <property type="evidence" value="ECO:0007669"/>
    <property type="project" value="InterPro"/>
</dbReference>